<accession>A0A2Z2CDU5</accession>
<feature type="region of interest" description="Disordered" evidence="1">
    <location>
        <begin position="69"/>
        <end position="93"/>
    </location>
</feature>
<feature type="non-terminal residue" evidence="2">
    <location>
        <position position="1"/>
    </location>
</feature>
<protein>
    <submittedName>
        <fullName evidence="2">Putative movement protein</fullName>
    </submittedName>
</protein>
<dbReference type="EMBL" id="KX354202">
    <property type="protein sequence ID" value="AOX24077.1"/>
    <property type="molecule type" value="Genomic_RNA"/>
</dbReference>
<feature type="region of interest" description="Disordered" evidence="1">
    <location>
        <begin position="252"/>
        <end position="338"/>
    </location>
</feature>
<feature type="compositionally biased region" description="Pro residues" evidence="1">
    <location>
        <begin position="71"/>
        <end position="85"/>
    </location>
</feature>
<dbReference type="Proteomes" id="UP000250320">
    <property type="component" value="Segment"/>
</dbReference>
<reference evidence="2 3" key="1">
    <citation type="journal article" date="2016" name="Virus Res.">
        <title>The complete nucleotide sequence and genomic characterization of grapevine asteroid mosaic associated virus.</title>
        <authorList>
            <person name="Vargas-Asencio J."/>
            <person name="Wojciechowska K."/>
            <person name="Baskerville M."/>
            <person name="Gomez A.L."/>
            <person name="Perry K.L."/>
            <person name="Thompson J.R."/>
        </authorList>
    </citation>
    <scope>NUCLEOTIDE SEQUENCE [LARGE SCALE GENOMIC DNA]</scope>
    <source>
        <strain evidence="2">GV30</strain>
    </source>
</reference>
<sequence length="338" mass="38432">LVAASRFHASRRHVHEALKVRQAASRAAELRCPVQLPHHSQRHHPLPHHLFLPPHRRDRVHARRSHVLRPLPDPRPVRLLPPPPEALRLSGRPPRVGLHRRLSLPRPLPLPLPRLGPRLRAGTQPRTQLHPAPLRPPVAQDHYHPWRRDHPDCLPLGFLGLRPLPSHPARHPPRPCRVRHHFLPCPEGRGPPQPFVSHPAPPRPPCAEGRLHCHLCVRPRCSHSARHRSRRVRPHPVLQARVLLGDRVRLGQPRPLRPFHRPPPAPDHLLPLPLPPRSSLPLGAPPHPRPHHRRRLCRLSPRLCGLQDRRQPLQPAAPQSGLPSPLDRRPSASPPLPP</sequence>
<evidence type="ECO:0000313" key="3">
    <source>
        <dbReference type="Proteomes" id="UP000250320"/>
    </source>
</evidence>
<feature type="compositionally biased region" description="Pro residues" evidence="1">
    <location>
        <begin position="261"/>
        <end position="287"/>
    </location>
</feature>
<organism evidence="2 3">
    <name type="scientific">Grapevine asteroid mosaic associated virus</name>
    <dbReference type="NCBI Taxonomy" id="2169998"/>
    <lineage>
        <taxon>Viruses</taxon>
        <taxon>Riboviria</taxon>
        <taxon>Orthornavirae</taxon>
        <taxon>Kitrinoviricota</taxon>
        <taxon>Alsuviricetes</taxon>
        <taxon>Tymovirales</taxon>
        <taxon>Tymoviridae</taxon>
        <taxon>Marafivirus</taxon>
        <taxon>Marafivirus asteroides</taxon>
    </lineage>
</organism>
<dbReference type="KEGG" id="vg:30074672"/>
<evidence type="ECO:0000313" key="2">
    <source>
        <dbReference type="EMBL" id="AOX24077.1"/>
    </source>
</evidence>
<name>A0A2Z2CDU5_9VIRU</name>
<evidence type="ECO:0000256" key="1">
    <source>
        <dbReference type="SAM" id="MobiDB-lite"/>
    </source>
</evidence>
<keyword evidence="3" id="KW-1185">Reference proteome</keyword>
<feature type="compositionally biased region" description="Basic residues" evidence="1">
    <location>
        <begin position="288"/>
        <end position="297"/>
    </location>
</feature>
<dbReference type="RefSeq" id="YP_009315884.1">
    <property type="nucleotide sequence ID" value="NC_031692.1"/>
</dbReference>
<proteinExistence type="predicted"/>
<dbReference type="GeneID" id="30074672"/>